<evidence type="ECO:0000313" key="1">
    <source>
        <dbReference type="EMBL" id="GAJ10394.1"/>
    </source>
</evidence>
<dbReference type="AlphaFoldDB" id="X1TYP4"/>
<name>X1TYP4_9ZZZZ</name>
<feature type="non-terminal residue" evidence="1">
    <location>
        <position position="128"/>
    </location>
</feature>
<organism evidence="1">
    <name type="scientific">marine sediment metagenome</name>
    <dbReference type="NCBI Taxonomy" id="412755"/>
    <lineage>
        <taxon>unclassified sequences</taxon>
        <taxon>metagenomes</taxon>
        <taxon>ecological metagenomes</taxon>
    </lineage>
</organism>
<evidence type="ECO:0008006" key="2">
    <source>
        <dbReference type="Google" id="ProtNLM"/>
    </source>
</evidence>
<protein>
    <recommendedName>
        <fullName evidence="2">Late embryogenesis abundant protein LEA-2 subgroup domain-containing protein</fullName>
    </recommendedName>
</protein>
<gene>
    <name evidence="1" type="ORF">S12H4_52746</name>
</gene>
<accession>X1TYP4</accession>
<sequence length="128" mass="14521">MKRVTVLFVVIILAVILVFVLQKAGLWKTITAEDLEASIEVVDVDTFWTDKYYQPWPPRLILVPAISFRVKNVTDQPLKYINFNANFRFMGDFENLGDAFLAAIRNDPIPPGEKSDVITLKSNYGVEG</sequence>
<proteinExistence type="predicted"/>
<comment type="caution">
    <text evidence="1">The sequence shown here is derived from an EMBL/GenBank/DDBJ whole genome shotgun (WGS) entry which is preliminary data.</text>
</comment>
<dbReference type="EMBL" id="BARW01033498">
    <property type="protein sequence ID" value="GAJ10394.1"/>
    <property type="molecule type" value="Genomic_DNA"/>
</dbReference>
<reference evidence="1" key="1">
    <citation type="journal article" date="2014" name="Front. Microbiol.">
        <title>High frequency of phylogenetically diverse reductive dehalogenase-homologous genes in deep subseafloor sedimentary metagenomes.</title>
        <authorList>
            <person name="Kawai M."/>
            <person name="Futagami T."/>
            <person name="Toyoda A."/>
            <person name="Takaki Y."/>
            <person name="Nishi S."/>
            <person name="Hori S."/>
            <person name="Arai W."/>
            <person name="Tsubouchi T."/>
            <person name="Morono Y."/>
            <person name="Uchiyama I."/>
            <person name="Ito T."/>
            <person name="Fujiyama A."/>
            <person name="Inagaki F."/>
            <person name="Takami H."/>
        </authorList>
    </citation>
    <scope>NUCLEOTIDE SEQUENCE</scope>
    <source>
        <strain evidence="1">Expedition CK06-06</strain>
    </source>
</reference>